<keyword evidence="3" id="KW-1185">Reference proteome</keyword>
<dbReference type="RefSeq" id="WP_109434637.1">
    <property type="nucleotide sequence ID" value="NZ_CANLFO010000002.1"/>
</dbReference>
<organism evidence="2 3">
    <name type="scientific">Aquimarina algiphila</name>
    <dbReference type="NCBI Taxonomy" id="2047982"/>
    <lineage>
        <taxon>Bacteria</taxon>
        <taxon>Pseudomonadati</taxon>
        <taxon>Bacteroidota</taxon>
        <taxon>Flavobacteriia</taxon>
        <taxon>Flavobacteriales</taxon>
        <taxon>Flavobacteriaceae</taxon>
        <taxon>Aquimarina</taxon>
    </lineage>
</organism>
<accession>A0A554VRE4</accession>
<dbReference type="OrthoDB" id="7859473at2"/>
<comment type="caution">
    <text evidence="2">The sequence shown here is derived from an EMBL/GenBank/DDBJ whole genome shotgun (WGS) entry which is preliminary data.</text>
</comment>
<evidence type="ECO:0000313" key="3">
    <source>
        <dbReference type="Proteomes" id="UP000318833"/>
    </source>
</evidence>
<evidence type="ECO:0000313" key="2">
    <source>
        <dbReference type="EMBL" id="TSE11230.1"/>
    </source>
</evidence>
<dbReference type="SUPFAM" id="SSF54427">
    <property type="entry name" value="NTF2-like"/>
    <property type="match status" value="1"/>
</dbReference>
<name>A0A554VRE4_9FLAO</name>
<dbReference type="Proteomes" id="UP000318833">
    <property type="component" value="Unassembled WGS sequence"/>
</dbReference>
<sequence>MNKEHPNIEVLKRLDLTNLVASTEVIAEDFVWHYFNPELPDLEGDYFGLSGLMDFFKKLSDLTTGTFKINPLSITPMGDEIVVVHVKDTMLLKGNQMEVDAVVVWSIFDGLIKEAWDIPAVRTATVIKS</sequence>
<dbReference type="InterPro" id="IPR037401">
    <property type="entry name" value="SnoaL-like"/>
</dbReference>
<dbReference type="Gene3D" id="3.10.450.50">
    <property type="match status" value="1"/>
</dbReference>
<dbReference type="EMBL" id="VLNR01000002">
    <property type="protein sequence ID" value="TSE11230.1"/>
    <property type="molecule type" value="Genomic_DNA"/>
</dbReference>
<dbReference type="Pfam" id="PF12680">
    <property type="entry name" value="SnoaL_2"/>
    <property type="match status" value="1"/>
</dbReference>
<gene>
    <name evidence="2" type="ORF">FOF46_00975</name>
</gene>
<dbReference type="InterPro" id="IPR032710">
    <property type="entry name" value="NTF2-like_dom_sf"/>
</dbReference>
<feature type="domain" description="SnoaL-like" evidence="1">
    <location>
        <begin position="20"/>
        <end position="114"/>
    </location>
</feature>
<protein>
    <submittedName>
        <fullName evidence="2">Nuclear transport factor 2 family protein</fullName>
    </submittedName>
</protein>
<dbReference type="AlphaFoldDB" id="A0A554VRE4"/>
<reference evidence="2 3" key="1">
    <citation type="submission" date="2019-07" db="EMBL/GenBank/DDBJ databases">
        <title>The draft genome sequence of Aquimarina algiphila M91.</title>
        <authorList>
            <person name="Meng X."/>
        </authorList>
    </citation>
    <scope>NUCLEOTIDE SEQUENCE [LARGE SCALE GENOMIC DNA]</scope>
    <source>
        <strain evidence="2 3">M91</strain>
    </source>
</reference>
<proteinExistence type="predicted"/>
<evidence type="ECO:0000259" key="1">
    <source>
        <dbReference type="Pfam" id="PF12680"/>
    </source>
</evidence>